<evidence type="ECO:0000256" key="1">
    <source>
        <dbReference type="ARBA" id="ARBA00004141"/>
    </source>
</evidence>
<dbReference type="PROSITE" id="PS50928">
    <property type="entry name" value="ABC_TM1"/>
    <property type="match status" value="2"/>
</dbReference>
<accession>A0ABW4SH28</accession>
<evidence type="ECO:0000256" key="5">
    <source>
        <dbReference type="ARBA" id="ARBA00023136"/>
    </source>
</evidence>
<feature type="transmembrane region" description="Helical" evidence="6">
    <location>
        <begin position="359"/>
        <end position="382"/>
    </location>
</feature>
<dbReference type="RefSeq" id="WP_381537889.1">
    <property type="nucleotide sequence ID" value="NZ_JBHUGI010000027.1"/>
</dbReference>
<organism evidence="8 9">
    <name type="scientific">Sporosarcina siberiensis</name>
    <dbReference type="NCBI Taxonomy" id="1365606"/>
    <lineage>
        <taxon>Bacteria</taxon>
        <taxon>Bacillati</taxon>
        <taxon>Bacillota</taxon>
        <taxon>Bacilli</taxon>
        <taxon>Bacillales</taxon>
        <taxon>Caryophanaceae</taxon>
        <taxon>Sporosarcina</taxon>
    </lineage>
</organism>
<dbReference type="PANTHER" id="PTHR43496">
    <property type="entry name" value="PROTEIN LPLB"/>
    <property type="match status" value="1"/>
</dbReference>
<keyword evidence="9" id="KW-1185">Reference proteome</keyword>
<dbReference type="Proteomes" id="UP001597218">
    <property type="component" value="Unassembled WGS sequence"/>
</dbReference>
<comment type="similarity">
    <text evidence="6">Belongs to the binding-protein-dependent transport system permease family.</text>
</comment>
<dbReference type="InterPro" id="IPR000515">
    <property type="entry name" value="MetI-like"/>
</dbReference>
<dbReference type="SUPFAM" id="SSF161098">
    <property type="entry name" value="MetI-like"/>
    <property type="match status" value="2"/>
</dbReference>
<evidence type="ECO:0000256" key="3">
    <source>
        <dbReference type="ARBA" id="ARBA00022692"/>
    </source>
</evidence>
<feature type="domain" description="ABC transmembrane type-1" evidence="7">
    <location>
        <begin position="79"/>
        <end position="281"/>
    </location>
</feature>
<evidence type="ECO:0000259" key="7">
    <source>
        <dbReference type="PROSITE" id="PS50928"/>
    </source>
</evidence>
<evidence type="ECO:0000256" key="2">
    <source>
        <dbReference type="ARBA" id="ARBA00022448"/>
    </source>
</evidence>
<feature type="transmembrane region" description="Helical" evidence="6">
    <location>
        <begin position="528"/>
        <end position="548"/>
    </location>
</feature>
<name>A0ABW4SH28_9BACL</name>
<gene>
    <name evidence="8" type="ORF">ACFSFY_10575</name>
</gene>
<keyword evidence="3 6" id="KW-0812">Transmembrane</keyword>
<comment type="subcellular location">
    <subcellularLocation>
        <location evidence="6">Cell membrane</location>
        <topology evidence="6">Multi-pass membrane protein</topology>
    </subcellularLocation>
    <subcellularLocation>
        <location evidence="1">Membrane</location>
        <topology evidence="1">Multi-pass membrane protein</topology>
    </subcellularLocation>
</comment>
<comment type="caution">
    <text evidence="8">The sequence shown here is derived from an EMBL/GenBank/DDBJ whole genome shotgun (WGS) entry which is preliminary data.</text>
</comment>
<dbReference type="InterPro" id="IPR035906">
    <property type="entry name" value="MetI-like_sf"/>
</dbReference>
<protein>
    <submittedName>
        <fullName evidence="8">ABC transporter permease</fullName>
    </submittedName>
</protein>
<keyword evidence="2 6" id="KW-0813">Transport</keyword>
<evidence type="ECO:0000313" key="8">
    <source>
        <dbReference type="EMBL" id="MFD1928494.1"/>
    </source>
</evidence>
<evidence type="ECO:0000256" key="6">
    <source>
        <dbReference type="RuleBase" id="RU363032"/>
    </source>
</evidence>
<feature type="transmembrane region" description="Helical" evidence="6">
    <location>
        <begin position="159"/>
        <end position="180"/>
    </location>
</feature>
<keyword evidence="5 6" id="KW-0472">Membrane</keyword>
<dbReference type="PANTHER" id="PTHR43496:SF1">
    <property type="entry name" value="POLYGALACTURONAN_RHAMNOGALACTURONAN TRANSPORT SYSTEM PERMEASE PROTEIN YTEP"/>
    <property type="match status" value="1"/>
</dbReference>
<feature type="domain" description="ABC transmembrane type-1" evidence="7">
    <location>
        <begin position="359"/>
        <end position="549"/>
    </location>
</feature>
<feature type="transmembrane region" description="Helical" evidence="6">
    <location>
        <begin position="423"/>
        <end position="441"/>
    </location>
</feature>
<dbReference type="EMBL" id="JBHUGI010000027">
    <property type="protein sequence ID" value="MFD1928494.1"/>
    <property type="molecule type" value="Genomic_DNA"/>
</dbReference>
<feature type="transmembrane region" description="Helical" evidence="6">
    <location>
        <begin position="211"/>
        <end position="231"/>
    </location>
</feature>
<proteinExistence type="inferred from homology"/>
<reference evidence="9" key="1">
    <citation type="journal article" date="2019" name="Int. J. Syst. Evol. Microbiol.">
        <title>The Global Catalogue of Microorganisms (GCM) 10K type strain sequencing project: providing services to taxonomists for standard genome sequencing and annotation.</title>
        <authorList>
            <consortium name="The Broad Institute Genomics Platform"/>
            <consortium name="The Broad Institute Genome Sequencing Center for Infectious Disease"/>
            <person name="Wu L."/>
            <person name="Ma J."/>
        </authorList>
    </citation>
    <scope>NUCLEOTIDE SEQUENCE [LARGE SCALE GENOMIC DNA]</scope>
    <source>
        <strain evidence="9">CGMCC 4.7177</strain>
    </source>
</reference>
<evidence type="ECO:0000313" key="9">
    <source>
        <dbReference type="Proteomes" id="UP001597218"/>
    </source>
</evidence>
<feature type="transmembrane region" description="Helical" evidence="6">
    <location>
        <begin position="83"/>
        <end position="105"/>
    </location>
</feature>
<evidence type="ECO:0000256" key="4">
    <source>
        <dbReference type="ARBA" id="ARBA00022989"/>
    </source>
</evidence>
<feature type="transmembrane region" description="Helical" evidence="6">
    <location>
        <begin position="394"/>
        <end position="417"/>
    </location>
</feature>
<dbReference type="Gene3D" id="1.10.3720.10">
    <property type="entry name" value="MetI-like"/>
    <property type="match status" value="2"/>
</dbReference>
<feature type="transmembrane region" description="Helical" evidence="6">
    <location>
        <begin position="262"/>
        <end position="280"/>
    </location>
</feature>
<feature type="transmembrane region" description="Helical" evidence="6">
    <location>
        <begin position="26"/>
        <end position="51"/>
    </location>
</feature>
<dbReference type="Pfam" id="PF00528">
    <property type="entry name" value="BPD_transp_1"/>
    <property type="match status" value="2"/>
</dbReference>
<keyword evidence="4 6" id="KW-1133">Transmembrane helix</keyword>
<feature type="transmembrane region" description="Helical" evidence="6">
    <location>
        <begin position="117"/>
        <end position="139"/>
    </location>
</feature>
<dbReference type="CDD" id="cd06261">
    <property type="entry name" value="TM_PBP2"/>
    <property type="match status" value="2"/>
</dbReference>
<feature type="transmembrane region" description="Helical" evidence="6">
    <location>
        <begin position="485"/>
        <end position="508"/>
    </location>
</feature>
<feature type="transmembrane region" description="Helical" evidence="6">
    <location>
        <begin position="311"/>
        <end position="339"/>
    </location>
</feature>
<sequence>MISENNENVLIERFKNRWKQFWSEPAFAIAAIIIAVLLILFILAPVVAVFLKSFGIGSGGFTLQYYERFFQTPNYFRALKNSVSVGLISTLIIILISLPFALYVTRSKSVVSKAYRGIALLPLVAPPFIFSLALIILFGRRGIVSSFLNDTFGIEFSIYGFWGVVIAQVLGYFPIAYMMIESSLRSINANLEDASHDLGAGQGRTIQKITFPLASGGILKAALLVFVMALADFSNPLVIGGNEPFLASEAFALVTGRQNLEMAAVLGIFLIVPSLLIFLYQTYFMSAIDTTSIDSTSGSENLPLNTKIKSVTFVISSLMVFFIVTMFFMVIAGAFVKIIGVNNTFTLEHFSDRSGWKYMYNSVIVSFFAAILAAGLGMLQGYLTARKNIPAMKFLEFIALFGLAVPGTVIGIGYILIFNGPPFFLTGTVLLLVMNMTFRKIGVGLEAGISKLGQMDVTMEEASSDLGASRFYTFRKVVLPLLSPAFMVGFVYTFMTSMISVSSVIFLISPGTNLASVYILNLANQAAIGRASSMSFILILIVVACMGLTKWIEKRSNIGI</sequence>